<sequence>MTSFGMLARLPLRGRYVSNLLGSVVASLAILGGLPATTVYAEPAAAAEAPAGKAPVDEAPAEPAPSDIAPLTEDDVPLVEEDVLTEEDPLSVAPIEVGDAVPLDDETDGGVIAPKPLPGAPPKPDAEDAGQAMLDQALEIKLTADSLEDLNEVVDLLDEALEAGLDDDNVDFAEQVLVATLVQRANLYARLVLQQQVADPRRDPRWLKVRQDALTDLMRAVSLDEDQVEAWMLIGRLQSVKPGNASEARRALGKVIRYAEAAADDPTVESVSEDRLAQAYALRGESQKNAADQLADFTKALELAPDRVEYRLLRARLYQATGRPEDCLVDIEEAIKIAPDDPRAHELRALALLMQDNLDDALKSFDRASELAPDAVSPYHYRGEIYSRKGDLPAAIEQLDKALEISPNNLASLLIRAELLTLAEEHERALADIDSALAQQPGLVRAHLMRVRALDALDRGDEAIAVLERLAKLAPDRADLQLQLAAYYVDQEMIEPAIATLTRVIELEPESVMALRLRGDMYLLLGKHAEALVDFAAALEIAPADSGLLNNMAWTLATSPFEDVRDGARALELAEQACAVTNHEQAHILSTLAASHAEAGDFEGAIRWSTEAVKKASEASEADRYDGQLERELEAYRQGQPWRELQKPGDAGFSGPANDPRAQGPSEVEFPAAPPEPADAQEQPASPGRTIDF</sequence>
<feature type="region of interest" description="Disordered" evidence="4">
    <location>
        <begin position="51"/>
        <end position="71"/>
    </location>
</feature>
<dbReference type="PROSITE" id="PS50293">
    <property type="entry name" value="TPR_REGION"/>
    <property type="match status" value="1"/>
</dbReference>
<dbReference type="InterPro" id="IPR013105">
    <property type="entry name" value="TPR_2"/>
</dbReference>
<dbReference type="Gene3D" id="1.25.40.10">
    <property type="entry name" value="Tetratricopeptide repeat domain"/>
    <property type="match status" value="2"/>
</dbReference>
<protein>
    <submittedName>
        <fullName evidence="5">Tetratricopeptide repeat protein</fullName>
    </submittedName>
</protein>
<reference evidence="5 6" key="1">
    <citation type="submission" date="2019-02" db="EMBL/GenBank/DDBJ databases">
        <title>Deep-cultivation of Planctomycetes and their phenomic and genomic characterization uncovers novel biology.</title>
        <authorList>
            <person name="Wiegand S."/>
            <person name="Jogler M."/>
            <person name="Boedeker C."/>
            <person name="Pinto D."/>
            <person name="Vollmers J."/>
            <person name="Rivas-Marin E."/>
            <person name="Kohn T."/>
            <person name="Peeters S.H."/>
            <person name="Heuer A."/>
            <person name="Rast P."/>
            <person name="Oberbeckmann S."/>
            <person name="Bunk B."/>
            <person name="Jeske O."/>
            <person name="Meyerdierks A."/>
            <person name="Storesund J.E."/>
            <person name="Kallscheuer N."/>
            <person name="Luecker S."/>
            <person name="Lage O.M."/>
            <person name="Pohl T."/>
            <person name="Merkel B.J."/>
            <person name="Hornburger P."/>
            <person name="Mueller R.-W."/>
            <person name="Bruemmer F."/>
            <person name="Labrenz M."/>
            <person name="Spormann A.M."/>
            <person name="Op Den Camp H."/>
            <person name="Overmann J."/>
            <person name="Amann R."/>
            <person name="Jetten M.S.M."/>
            <person name="Mascher T."/>
            <person name="Medema M.H."/>
            <person name="Devos D.P."/>
            <person name="Kaster A.-K."/>
            <person name="Ovreas L."/>
            <person name="Rohde M."/>
            <person name="Galperin M.Y."/>
            <person name="Jogler C."/>
        </authorList>
    </citation>
    <scope>NUCLEOTIDE SEQUENCE [LARGE SCALE GENOMIC DNA]</scope>
    <source>
        <strain evidence="5 6">Pla111</strain>
    </source>
</reference>
<keyword evidence="2 3" id="KW-0802">TPR repeat</keyword>
<dbReference type="InterPro" id="IPR011990">
    <property type="entry name" value="TPR-like_helical_dom_sf"/>
</dbReference>
<evidence type="ECO:0000256" key="2">
    <source>
        <dbReference type="ARBA" id="ARBA00022803"/>
    </source>
</evidence>
<name>A0A5C5W9P3_9BACT</name>
<organism evidence="5 6">
    <name type="scientific">Botrimarina hoheduenensis</name>
    <dbReference type="NCBI Taxonomy" id="2528000"/>
    <lineage>
        <taxon>Bacteria</taxon>
        <taxon>Pseudomonadati</taxon>
        <taxon>Planctomycetota</taxon>
        <taxon>Planctomycetia</taxon>
        <taxon>Pirellulales</taxon>
        <taxon>Lacipirellulaceae</taxon>
        <taxon>Botrimarina</taxon>
    </lineage>
</organism>
<dbReference type="InterPro" id="IPR050498">
    <property type="entry name" value="Ycf3"/>
</dbReference>
<dbReference type="SMART" id="SM00028">
    <property type="entry name" value="TPR"/>
    <property type="match status" value="9"/>
</dbReference>
<evidence type="ECO:0000256" key="1">
    <source>
        <dbReference type="ARBA" id="ARBA00022737"/>
    </source>
</evidence>
<dbReference type="AlphaFoldDB" id="A0A5C5W9P3"/>
<evidence type="ECO:0000313" key="6">
    <source>
        <dbReference type="Proteomes" id="UP000318995"/>
    </source>
</evidence>
<gene>
    <name evidence="5" type="ORF">Pla111_20170</name>
</gene>
<dbReference type="RefSeq" id="WP_146573796.1">
    <property type="nucleotide sequence ID" value="NZ_SJPH01000003.1"/>
</dbReference>
<feature type="compositionally biased region" description="Low complexity" evidence="4">
    <location>
        <begin position="678"/>
        <end position="687"/>
    </location>
</feature>
<keyword evidence="6" id="KW-1185">Reference proteome</keyword>
<evidence type="ECO:0000256" key="4">
    <source>
        <dbReference type="SAM" id="MobiDB-lite"/>
    </source>
</evidence>
<dbReference type="SUPFAM" id="SSF48452">
    <property type="entry name" value="TPR-like"/>
    <property type="match status" value="2"/>
</dbReference>
<dbReference type="InterPro" id="IPR019734">
    <property type="entry name" value="TPR_rpt"/>
</dbReference>
<dbReference type="Pfam" id="PF07719">
    <property type="entry name" value="TPR_2"/>
    <property type="match status" value="1"/>
</dbReference>
<dbReference type="Pfam" id="PF13432">
    <property type="entry name" value="TPR_16"/>
    <property type="match status" value="2"/>
</dbReference>
<feature type="region of interest" description="Disordered" evidence="4">
    <location>
        <begin position="637"/>
        <end position="693"/>
    </location>
</feature>
<dbReference type="EMBL" id="SJPH01000003">
    <property type="protein sequence ID" value="TWT46915.1"/>
    <property type="molecule type" value="Genomic_DNA"/>
</dbReference>
<dbReference type="PROSITE" id="PS50005">
    <property type="entry name" value="TPR"/>
    <property type="match status" value="4"/>
</dbReference>
<feature type="repeat" description="TPR" evidence="3">
    <location>
        <begin position="512"/>
        <end position="545"/>
    </location>
</feature>
<dbReference type="PANTHER" id="PTHR44858">
    <property type="entry name" value="TETRATRICOPEPTIDE REPEAT PROTEIN 6"/>
    <property type="match status" value="1"/>
</dbReference>
<dbReference type="PANTHER" id="PTHR44858:SF1">
    <property type="entry name" value="UDP-N-ACETYLGLUCOSAMINE--PEPTIDE N-ACETYLGLUCOSAMINYLTRANSFERASE SPINDLY-RELATED"/>
    <property type="match status" value="1"/>
</dbReference>
<feature type="repeat" description="TPR" evidence="3">
    <location>
        <begin position="376"/>
        <end position="409"/>
    </location>
</feature>
<evidence type="ECO:0000313" key="5">
    <source>
        <dbReference type="EMBL" id="TWT46915.1"/>
    </source>
</evidence>
<dbReference type="Proteomes" id="UP000318995">
    <property type="component" value="Unassembled WGS sequence"/>
</dbReference>
<evidence type="ECO:0000256" key="3">
    <source>
        <dbReference type="PROSITE-ProRule" id="PRU00339"/>
    </source>
</evidence>
<keyword evidence="1" id="KW-0677">Repeat</keyword>
<comment type="caution">
    <text evidence="5">The sequence shown here is derived from an EMBL/GenBank/DDBJ whole genome shotgun (WGS) entry which is preliminary data.</text>
</comment>
<dbReference type="OrthoDB" id="250076at2"/>
<accession>A0A5C5W9P3</accession>
<proteinExistence type="predicted"/>
<feature type="repeat" description="TPR" evidence="3">
    <location>
        <begin position="478"/>
        <end position="511"/>
    </location>
</feature>
<feature type="repeat" description="TPR" evidence="3">
    <location>
        <begin position="342"/>
        <end position="375"/>
    </location>
</feature>